<gene>
    <name evidence="3" type="ORF">FF38_04400</name>
</gene>
<evidence type="ECO:0000256" key="1">
    <source>
        <dbReference type="SAM" id="SignalP"/>
    </source>
</evidence>
<feature type="chain" id="PRO_5005536016" description="Chitin-binding type-4 domain-containing protein" evidence="1">
    <location>
        <begin position="25"/>
        <end position="245"/>
    </location>
</feature>
<dbReference type="InterPro" id="IPR004302">
    <property type="entry name" value="Cellulose/chitin-bd_N"/>
</dbReference>
<dbReference type="EMBL" id="JRES01000819">
    <property type="protein sequence ID" value="KNC28154.1"/>
    <property type="molecule type" value="Genomic_DNA"/>
</dbReference>
<reference evidence="3 4" key="1">
    <citation type="journal article" date="2015" name="Nat. Commun.">
        <title>Lucilia cuprina genome unlocks parasitic fly biology to underpin future interventions.</title>
        <authorList>
            <person name="Anstead C.A."/>
            <person name="Korhonen P.K."/>
            <person name="Young N.D."/>
            <person name="Hall R.S."/>
            <person name="Jex A.R."/>
            <person name="Murali S.C."/>
            <person name="Hughes D.S."/>
            <person name="Lee S.F."/>
            <person name="Perry T."/>
            <person name="Stroehlein A.J."/>
            <person name="Ansell B.R."/>
            <person name="Breugelmans B."/>
            <person name="Hofmann A."/>
            <person name="Qu J."/>
            <person name="Dugan S."/>
            <person name="Lee S.L."/>
            <person name="Chao H."/>
            <person name="Dinh H."/>
            <person name="Han Y."/>
            <person name="Doddapaneni H.V."/>
            <person name="Worley K.C."/>
            <person name="Muzny D.M."/>
            <person name="Ioannidis P."/>
            <person name="Waterhouse R.M."/>
            <person name="Zdobnov E.M."/>
            <person name="James P.J."/>
            <person name="Bagnall N.H."/>
            <person name="Kotze A.C."/>
            <person name="Gibbs R.A."/>
            <person name="Richards S."/>
            <person name="Batterham P."/>
            <person name="Gasser R.B."/>
        </authorList>
    </citation>
    <scope>NUCLEOTIDE SEQUENCE [LARGE SCALE GENOMIC DNA]</scope>
    <source>
        <strain evidence="3 4">LS</strain>
        <tissue evidence="3">Full body</tissue>
    </source>
</reference>
<protein>
    <recommendedName>
        <fullName evidence="2">Chitin-binding type-4 domain-containing protein</fullName>
    </recommendedName>
</protein>
<dbReference type="Pfam" id="PF03067">
    <property type="entry name" value="LPMO_10"/>
    <property type="match status" value="1"/>
</dbReference>
<name>A0A0L0C9M8_LUCCU</name>
<comment type="caution">
    <text evidence="3">The sequence shown here is derived from an EMBL/GenBank/DDBJ whole genome shotgun (WGS) entry which is preliminary data.</text>
</comment>
<dbReference type="AlphaFoldDB" id="A0A0L0C9M8"/>
<evidence type="ECO:0000313" key="4">
    <source>
        <dbReference type="Proteomes" id="UP000037069"/>
    </source>
</evidence>
<keyword evidence="1" id="KW-0732">Signal</keyword>
<feature type="domain" description="Chitin-binding type-4" evidence="2">
    <location>
        <begin position="25"/>
        <end position="212"/>
    </location>
</feature>
<keyword evidence="4" id="KW-1185">Reference proteome</keyword>
<proteinExistence type="predicted"/>
<dbReference type="PANTHER" id="PTHR21113:SF14">
    <property type="entry name" value="LP24064P"/>
    <property type="match status" value="1"/>
</dbReference>
<organism evidence="3 4">
    <name type="scientific">Lucilia cuprina</name>
    <name type="common">Green bottle fly</name>
    <name type="synonym">Australian sheep blowfly</name>
    <dbReference type="NCBI Taxonomy" id="7375"/>
    <lineage>
        <taxon>Eukaryota</taxon>
        <taxon>Metazoa</taxon>
        <taxon>Ecdysozoa</taxon>
        <taxon>Arthropoda</taxon>
        <taxon>Hexapoda</taxon>
        <taxon>Insecta</taxon>
        <taxon>Pterygota</taxon>
        <taxon>Neoptera</taxon>
        <taxon>Endopterygota</taxon>
        <taxon>Diptera</taxon>
        <taxon>Brachycera</taxon>
        <taxon>Muscomorpha</taxon>
        <taxon>Oestroidea</taxon>
        <taxon>Calliphoridae</taxon>
        <taxon>Luciliinae</taxon>
        <taxon>Lucilia</taxon>
    </lineage>
</organism>
<evidence type="ECO:0000259" key="2">
    <source>
        <dbReference type="Pfam" id="PF03067"/>
    </source>
</evidence>
<dbReference type="OrthoDB" id="64893at2759"/>
<dbReference type="STRING" id="7375.A0A0L0C9M8"/>
<dbReference type="Proteomes" id="UP000037069">
    <property type="component" value="Unassembled WGS sequence"/>
</dbReference>
<sequence length="245" mass="27300">MKSFNLVIGIIIIQCLALFDVSWGHGMMLSPPGRSSRWRYDHTAPVNYDDNANFCGGFGVQWHTNDGKCGLCGDNYSDPTPRANELGGKYGGSGVIVQTYENTYTANVGVQITANHLGYIYFELCNLDEFHTESEECFRKYRLKFADGSDKFFIGTTLGWIESTIVLPTGLSCEHCVLRWTYRAGNNWGICENGTGAMGCGPQEHFLSCADIRIKAPNTRSKVITLRKEQIESEEVAEIPIVLEK</sequence>
<evidence type="ECO:0000313" key="3">
    <source>
        <dbReference type="EMBL" id="KNC28154.1"/>
    </source>
</evidence>
<dbReference type="OMA" id="CEHCVFR"/>
<feature type="signal peptide" evidence="1">
    <location>
        <begin position="1"/>
        <end position="24"/>
    </location>
</feature>
<dbReference type="PANTHER" id="PTHR21113">
    <property type="entry name" value="AGAP001705-PA"/>
    <property type="match status" value="1"/>
</dbReference>
<accession>A0A0L0C9M8</accession>